<dbReference type="AlphaFoldDB" id="A0A420WRG5"/>
<evidence type="ECO:0000313" key="3">
    <source>
        <dbReference type="Proteomes" id="UP000277424"/>
    </source>
</evidence>
<organism evidence="2 3">
    <name type="scientific">Oceanibaculum indicum</name>
    <dbReference type="NCBI Taxonomy" id="526216"/>
    <lineage>
        <taxon>Bacteria</taxon>
        <taxon>Pseudomonadati</taxon>
        <taxon>Pseudomonadota</taxon>
        <taxon>Alphaproteobacteria</taxon>
        <taxon>Rhodospirillales</taxon>
        <taxon>Oceanibaculaceae</taxon>
        <taxon>Oceanibaculum</taxon>
    </lineage>
</organism>
<dbReference type="OrthoDB" id="9785413at2"/>
<dbReference type="NCBIfam" id="TIGR02318">
    <property type="entry name" value="phosphono_phnM"/>
    <property type="match status" value="1"/>
</dbReference>
<dbReference type="InterPro" id="IPR012696">
    <property type="entry name" value="PhnM"/>
</dbReference>
<dbReference type="NCBIfam" id="NF011984">
    <property type="entry name" value="PRK15446.1-5"/>
    <property type="match status" value="1"/>
</dbReference>
<dbReference type="GO" id="GO:0016810">
    <property type="term" value="F:hydrolase activity, acting on carbon-nitrogen (but not peptide) bonds"/>
    <property type="evidence" value="ECO:0007669"/>
    <property type="project" value="InterPro"/>
</dbReference>
<dbReference type="NCBIfam" id="NF011987">
    <property type="entry name" value="PRK15446.2-3"/>
    <property type="match status" value="1"/>
</dbReference>
<dbReference type="EMBL" id="RBIG01000001">
    <property type="protein sequence ID" value="RKQ73436.1"/>
    <property type="molecule type" value="Genomic_DNA"/>
</dbReference>
<sequence length="381" mass="41136">MSAETILTNARIVLADSVLESGTVLVRDGHIAEISEGRSQAASAIDLKGDYLLPGLIELHTDNLEKHLAPRPGVRWPGVPALLAHDAQIAAAGITTVFDAVVLGNTIGQSTRLELLDLSVEAVDQARAAGLTRADHLLHLRCEVADPIVLELFDKVSDHPLVKLVSLMDHTPGQRQFVDLAQYALYYQKKHNVSDSELQAMIVSTKANQEKYADLHRRTLAEACRERGIPTAAHDDATLAHVEESAELGITISEFPTTMEAASASRERGMTTIMGAPNVVRGGSHSGNIAAHALAEEGLLDALSSDYVPISMLHAAFKLHDQHGLTLPDAVATVSRNPARMLKLDDRGEIAAGKRADLVRVTQHQGLPLVRQVWREGDRIA</sequence>
<dbReference type="InterPro" id="IPR051781">
    <property type="entry name" value="Metallo-dep_Hydrolase"/>
</dbReference>
<dbReference type="Gene3D" id="2.30.40.10">
    <property type="entry name" value="Urease, subunit C, domain 1"/>
    <property type="match status" value="1"/>
</dbReference>
<gene>
    <name evidence="2" type="ORF">BCL74_1224</name>
</gene>
<evidence type="ECO:0000259" key="1">
    <source>
        <dbReference type="Pfam" id="PF07969"/>
    </source>
</evidence>
<dbReference type="Pfam" id="PF07969">
    <property type="entry name" value="Amidohydro_3"/>
    <property type="match status" value="1"/>
</dbReference>
<dbReference type="RefSeq" id="WP_121218317.1">
    <property type="nucleotide sequence ID" value="NZ_RBIG01000001.1"/>
</dbReference>
<dbReference type="PANTHER" id="PTHR43135:SF3">
    <property type="entry name" value="ALPHA-D-RIBOSE 1-METHYLPHOSPHONATE 5-TRIPHOSPHATE DIPHOSPHATASE"/>
    <property type="match status" value="1"/>
</dbReference>
<accession>A0A420WRG5</accession>
<dbReference type="PIRSF" id="PIRSF038971">
    <property type="entry name" value="PhnM"/>
    <property type="match status" value="1"/>
</dbReference>
<dbReference type="GO" id="GO:0019700">
    <property type="term" value="P:organic phosphonate catabolic process"/>
    <property type="evidence" value="ECO:0007669"/>
    <property type="project" value="InterPro"/>
</dbReference>
<proteinExistence type="predicted"/>
<name>A0A420WRG5_9PROT</name>
<dbReference type="NCBIfam" id="NF011983">
    <property type="entry name" value="PRK15446.1-4"/>
    <property type="match status" value="1"/>
</dbReference>
<dbReference type="SUPFAM" id="SSF51338">
    <property type="entry name" value="Composite domain of metallo-dependent hydrolases"/>
    <property type="match status" value="1"/>
</dbReference>
<evidence type="ECO:0000313" key="2">
    <source>
        <dbReference type="EMBL" id="RKQ73436.1"/>
    </source>
</evidence>
<dbReference type="NCBIfam" id="NF011990">
    <property type="entry name" value="PRK15446.2-6"/>
    <property type="match status" value="1"/>
</dbReference>
<feature type="domain" description="Amidohydrolase 3" evidence="1">
    <location>
        <begin position="225"/>
        <end position="359"/>
    </location>
</feature>
<dbReference type="Proteomes" id="UP000277424">
    <property type="component" value="Unassembled WGS sequence"/>
</dbReference>
<dbReference type="InterPro" id="IPR032466">
    <property type="entry name" value="Metal_Hydrolase"/>
</dbReference>
<dbReference type="InterPro" id="IPR013108">
    <property type="entry name" value="Amidohydro_3"/>
</dbReference>
<reference evidence="2 3" key="1">
    <citation type="submission" date="2018-10" db="EMBL/GenBank/DDBJ databases">
        <title>Comparative analysis of microorganisms from saline springs in Andes Mountain Range, Colombia.</title>
        <authorList>
            <person name="Rubin E."/>
        </authorList>
    </citation>
    <scope>NUCLEOTIDE SEQUENCE [LARGE SCALE GENOMIC DNA]</scope>
    <source>
        <strain evidence="2 3">USBA 36</strain>
    </source>
</reference>
<dbReference type="InterPro" id="IPR011059">
    <property type="entry name" value="Metal-dep_hydrolase_composite"/>
</dbReference>
<dbReference type="PANTHER" id="PTHR43135">
    <property type="entry name" value="ALPHA-D-RIBOSE 1-METHYLPHOSPHONATE 5-TRIPHOSPHATE DIPHOSPHATASE"/>
    <property type="match status" value="1"/>
</dbReference>
<protein>
    <submittedName>
        <fullName evidence="2">Alpha-D-ribose 1-methylphosphonate 5-triphosphate diphosphatase</fullName>
    </submittedName>
</protein>
<dbReference type="SUPFAM" id="SSF51556">
    <property type="entry name" value="Metallo-dependent hydrolases"/>
    <property type="match status" value="1"/>
</dbReference>
<comment type="caution">
    <text evidence="2">The sequence shown here is derived from an EMBL/GenBank/DDBJ whole genome shotgun (WGS) entry which is preliminary data.</text>
</comment>
<dbReference type="NCBIfam" id="NF011981">
    <property type="entry name" value="PRK15446.1-2"/>
    <property type="match status" value="1"/>
</dbReference>
<dbReference type="Gene3D" id="3.20.20.140">
    <property type="entry name" value="Metal-dependent hydrolases"/>
    <property type="match status" value="2"/>
</dbReference>
<dbReference type="CDD" id="cd01306">
    <property type="entry name" value="PhnM"/>
    <property type="match status" value="1"/>
</dbReference>